<sequence length="52" mass="5479">MDTTGELLDGLPHGVGRRVPMVVVSPWSKGGRVCSQAFDHTSRRGAARSAAT</sequence>
<dbReference type="EMBL" id="JAUSUT010000001">
    <property type="protein sequence ID" value="MDQ0380548.1"/>
    <property type="molecule type" value="Genomic_DNA"/>
</dbReference>
<dbReference type="InterPro" id="IPR007312">
    <property type="entry name" value="Phosphoesterase"/>
</dbReference>
<keyword evidence="4" id="KW-1185">Reference proteome</keyword>
<dbReference type="Proteomes" id="UP001229651">
    <property type="component" value="Unassembled WGS sequence"/>
</dbReference>
<name>A0ABU0EZ61_9PSEU</name>
<dbReference type="Gene3D" id="3.40.720.10">
    <property type="entry name" value="Alkaline Phosphatase, subunit A"/>
    <property type="match status" value="1"/>
</dbReference>
<comment type="caution">
    <text evidence="3">The sequence shown here is derived from an EMBL/GenBank/DDBJ whole genome shotgun (WGS) entry which is preliminary data.</text>
</comment>
<organism evidence="3 4">
    <name type="scientific">Amycolatopsis thermophila</name>
    <dbReference type="NCBI Taxonomy" id="206084"/>
    <lineage>
        <taxon>Bacteria</taxon>
        <taxon>Bacillati</taxon>
        <taxon>Actinomycetota</taxon>
        <taxon>Actinomycetes</taxon>
        <taxon>Pseudonocardiales</taxon>
        <taxon>Pseudonocardiaceae</taxon>
        <taxon>Amycolatopsis</taxon>
    </lineage>
</organism>
<protein>
    <submittedName>
        <fullName evidence="3">Phospholipase C</fullName>
    </submittedName>
</protein>
<dbReference type="Pfam" id="PF04185">
    <property type="entry name" value="Phosphoesterase"/>
    <property type="match status" value="1"/>
</dbReference>
<keyword evidence="1" id="KW-0378">Hydrolase</keyword>
<keyword evidence="2" id="KW-0843">Virulence</keyword>
<evidence type="ECO:0000256" key="1">
    <source>
        <dbReference type="ARBA" id="ARBA00022801"/>
    </source>
</evidence>
<dbReference type="RefSeq" id="WP_306994589.1">
    <property type="nucleotide sequence ID" value="NZ_JAUSUT010000001.1"/>
</dbReference>
<evidence type="ECO:0000313" key="3">
    <source>
        <dbReference type="EMBL" id="MDQ0380548.1"/>
    </source>
</evidence>
<evidence type="ECO:0000313" key="4">
    <source>
        <dbReference type="Proteomes" id="UP001229651"/>
    </source>
</evidence>
<gene>
    <name evidence="3" type="ORF">FB470_004542</name>
</gene>
<accession>A0ABU0EZ61</accession>
<dbReference type="InterPro" id="IPR017850">
    <property type="entry name" value="Alkaline_phosphatase_core_sf"/>
</dbReference>
<evidence type="ECO:0000256" key="2">
    <source>
        <dbReference type="ARBA" id="ARBA00023026"/>
    </source>
</evidence>
<proteinExistence type="predicted"/>
<reference evidence="3 4" key="1">
    <citation type="submission" date="2023-07" db="EMBL/GenBank/DDBJ databases">
        <title>Sequencing the genomes of 1000 actinobacteria strains.</title>
        <authorList>
            <person name="Klenk H.-P."/>
        </authorList>
    </citation>
    <scope>NUCLEOTIDE SEQUENCE [LARGE SCALE GENOMIC DNA]</scope>
    <source>
        <strain evidence="3 4">DSM 45805</strain>
    </source>
</reference>